<evidence type="ECO:0000256" key="1">
    <source>
        <dbReference type="ARBA" id="ARBA00023004"/>
    </source>
</evidence>
<dbReference type="InterPro" id="IPR008988">
    <property type="entry name" value="Transcriptional_repressor_C"/>
</dbReference>
<name>A0A916VDG1_9FIRM</name>
<comment type="caution">
    <text evidence="3">The sequence shown here is derived from an EMBL/GenBank/DDBJ whole genome shotgun (WGS) entry which is preliminary data.</text>
</comment>
<organism evidence="3 4">
    <name type="scientific">Anaerostipes butyraticus</name>
    <dbReference type="NCBI Taxonomy" id="645466"/>
    <lineage>
        <taxon>Bacteria</taxon>
        <taxon>Bacillati</taxon>
        <taxon>Bacillota</taxon>
        <taxon>Clostridia</taxon>
        <taxon>Lachnospirales</taxon>
        <taxon>Lachnospiraceae</taxon>
        <taxon>Anaerostipes</taxon>
    </lineage>
</organism>
<dbReference type="Pfam" id="PF04023">
    <property type="entry name" value="FeoA"/>
    <property type="match status" value="1"/>
</dbReference>
<reference evidence="3" key="1">
    <citation type="submission" date="2020-06" db="EMBL/GenBank/DDBJ databases">
        <title>Characterization of fructooligosaccharide metabolism and fructooligosaccharide-degrading enzymes in human commensal butyrate producers.</title>
        <authorList>
            <person name="Tanno H."/>
            <person name="Fujii T."/>
            <person name="Hirano K."/>
            <person name="Maeno S."/>
            <person name="Tonozuka T."/>
            <person name="Sakamoto M."/>
            <person name="Ohkuma M."/>
            <person name="Tochio T."/>
            <person name="Endo A."/>
        </authorList>
    </citation>
    <scope>NUCLEOTIDE SEQUENCE</scope>
    <source>
        <strain evidence="3">JCM 17466</strain>
    </source>
</reference>
<dbReference type="AlphaFoldDB" id="A0A916VDG1"/>
<protein>
    <recommendedName>
        <fullName evidence="2">Ferrous iron transporter FeoA-like domain-containing protein</fullName>
    </recommendedName>
</protein>
<dbReference type="Proteomes" id="UP000613208">
    <property type="component" value="Unassembled WGS sequence"/>
</dbReference>
<gene>
    <name evidence="3" type="ORF">ANBU17_15250</name>
</gene>
<dbReference type="GO" id="GO:0046914">
    <property type="term" value="F:transition metal ion binding"/>
    <property type="evidence" value="ECO:0007669"/>
    <property type="project" value="InterPro"/>
</dbReference>
<proteinExistence type="predicted"/>
<dbReference type="Gene3D" id="2.30.30.90">
    <property type="match status" value="1"/>
</dbReference>
<evidence type="ECO:0000313" key="4">
    <source>
        <dbReference type="Proteomes" id="UP000613208"/>
    </source>
</evidence>
<dbReference type="InterPro" id="IPR007167">
    <property type="entry name" value="Fe-transptr_FeoA-like"/>
</dbReference>
<keyword evidence="4" id="KW-1185">Reference proteome</keyword>
<feature type="domain" description="Ferrous iron transporter FeoA-like" evidence="2">
    <location>
        <begin position="5"/>
        <end position="76"/>
    </location>
</feature>
<evidence type="ECO:0000313" key="3">
    <source>
        <dbReference type="EMBL" id="GFO85178.1"/>
    </source>
</evidence>
<evidence type="ECO:0000259" key="2">
    <source>
        <dbReference type="SMART" id="SM00899"/>
    </source>
</evidence>
<keyword evidence="1" id="KW-0408">Iron</keyword>
<dbReference type="SMART" id="SM00899">
    <property type="entry name" value="FeoA"/>
    <property type="match status" value="1"/>
</dbReference>
<accession>A0A916VDG1</accession>
<dbReference type="SUPFAM" id="SSF50037">
    <property type="entry name" value="C-terminal domain of transcriptional repressors"/>
    <property type="match status" value="1"/>
</dbReference>
<sequence>MEQTIKLSQGRIGNTYTVQKMELPINIEKRLEALGMTHGTSVLILNSKSRGVLIVKVRGTRFALGRNITENIQVGGTA</sequence>
<dbReference type="InterPro" id="IPR038157">
    <property type="entry name" value="FeoA_core_dom"/>
</dbReference>
<dbReference type="EMBL" id="BLYI01000031">
    <property type="protein sequence ID" value="GFO85178.1"/>
    <property type="molecule type" value="Genomic_DNA"/>
</dbReference>